<keyword evidence="2" id="KW-1185">Reference proteome</keyword>
<dbReference type="PANTHER" id="PTHR46649">
    <property type="match status" value="1"/>
</dbReference>
<protein>
    <submittedName>
        <fullName evidence="1">HAD hydrolase-like protein</fullName>
    </submittedName>
</protein>
<dbReference type="RefSeq" id="WP_311674868.1">
    <property type="nucleotide sequence ID" value="NZ_JAVREQ010000020.1"/>
</dbReference>
<gene>
    <name evidence="1" type="ORF">RM572_20715</name>
</gene>
<reference evidence="2" key="1">
    <citation type="submission" date="2023-07" db="EMBL/GenBank/DDBJ databases">
        <title>30 novel species of actinomycetes from the DSMZ collection.</title>
        <authorList>
            <person name="Nouioui I."/>
        </authorList>
    </citation>
    <scope>NUCLEOTIDE SEQUENCE [LARGE SCALE GENOMIC DNA]</scope>
    <source>
        <strain evidence="2">DSM 42041</strain>
    </source>
</reference>
<dbReference type="SFLD" id="SFLDG01129">
    <property type="entry name" value="C1.5:_HAD__Beta-PGM__Phosphata"/>
    <property type="match status" value="1"/>
</dbReference>
<dbReference type="Proteomes" id="UP001183414">
    <property type="component" value="Unassembled WGS sequence"/>
</dbReference>
<dbReference type="SFLD" id="SFLDS00003">
    <property type="entry name" value="Haloacid_Dehalogenase"/>
    <property type="match status" value="1"/>
</dbReference>
<dbReference type="SUPFAM" id="SSF56784">
    <property type="entry name" value="HAD-like"/>
    <property type="match status" value="1"/>
</dbReference>
<dbReference type="EMBL" id="JAVREQ010000020">
    <property type="protein sequence ID" value="MDT0381183.1"/>
    <property type="molecule type" value="Genomic_DNA"/>
</dbReference>
<dbReference type="InterPro" id="IPR006439">
    <property type="entry name" value="HAD-SF_hydro_IA"/>
</dbReference>
<dbReference type="Pfam" id="PF00702">
    <property type="entry name" value="Hydrolase"/>
    <property type="match status" value="1"/>
</dbReference>
<dbReference type="PRINTS" id="PR00413">
    <property type="entry name" value="HADHALOGNASE"/>
</dbReference>
<sequence>MTVRGVLFDFSGTLLRVEPAVRWLAAVLAGSGVELPRAEAAGYAARLERAGALPGGAPPRAVPPHLDRLWWERDCSAEQHRAAYTGLARQVPLPREDLYDALYDRHMTPEAWEPYPDAFEVLGALRDRAVPVAVVSNIGWDLRPVFRGHALDGFVQEYVLSFEHGVQKPDPRLFRTACAALRLEPEEVLMVGDDRRADGGATAVGCAYHPVDHLPVEQRPHGLRPLLDLLGPA</sequence>
<dbReference type="InterPro" id="IPR036412">
    <property type="entry name" value="HAD-like_sf"/>
</dbReference>
<evidence type="ECO:0000313" key="2">
    <source>
        <dbReference type="Proteomes" id="UP001183414"/>
    </source>
</evidence>
<organism evidence="1 2">
    <name type="scientific">Streptomyces hazeniae</name>
    <dbReference type="NCBI Taxonomy" id="3075538"/>
    <lineage>
        <taxon>Bacteria</taxon>
        <taxon>Bacillati</taxon>
        <taxon>Actinomycetota</taxon>
        <taxon>Actinomycetes</taxon>
        <taxon>Kitasatosporales</taxon>
        <taxon>Streptomycetaceae</taxon>
        <taxon>Streptomyces</taxon>
    </lineage>
</organism>
<accession>A0ABU2NZX9</accession>
<comment type="caution">
    <text evidence="1">The sequence shown here is derived from an EMBL/GenBank/DDBJ whole genome shotgun (WGS) entry which is preliminary data.</text>
</comment>
<evidence type="ECO:0000313" key="1">
    <source>
        <dbReference type="EMBL" id="MDT0381183.1"/>
    </source>
</evidence>
<dbReference type="InterPro" id="IPR023214">
    <property type="entry name" value="HAD_sf"/>
</dbReference>
<dbReference type="PANTHER" id="PTHR46649:SF4">
    <property type="entry name" value="HALOACID DEHALOGENASE-LIKE HYDROLASE (HAD) SUPERFAMILY PROTEIN"/>
    <property type="match status" value="1"/>
</dbReference>
<name>A0ABU2NZX9_9ACTN</name>
<dbReference type="Gene3D" id="3.40.50.1000">
    <property type="entry name" value="HAD superfamily/HAD-like"/>
    <property type="match status" value="1"/>
</dbReference>
<proteinExistence type="predicted"/>